<dbReference type="SMART" id="SM00857">
    <property type="entry name" value="Resolvase"/>
    <property type="match status" value="1"/>
</dbReference>
<feature type="domain" description="Resolvase/invertase-type recombinase catalytic" evidence="1">
    <location>
        <begin position="14"/>
        <end position="164"/>
    </location>
</feature>
<evidence type="ECO:0000313" key="3">
    <source>
        <dbReference type="EMBL" id="KRG76449.1"/>
    </source>
</evidence>
<evidence type="ECO:0000259" key="2">
    <source>
        <dbReference type="PROSITE" id="PS51737"/>
    </source>
</evidence>
<dbReference type="Gene3D" id="3.40.50.1390">
    <property type="entry name" value="Resolvase, N-terminal catalytic domain"/>
    <property type="match status" value="1"/>
</dbReference>
<dbReference type="PANTHER" id="PTHR30461:SF23">
    <property type="entry name" value="DNA RECOMBINASE-RELATED"/>
    <property type="match status" value="1"/>
</dbReference>
<keyword evidence="4" id="KW-1185">Reference proteome</keyword>
<dbReference type="InterPro" id="IPR050639">
    <property type="entry name" value="SSR_resolvase"/>
</dbReference>
<dbReference type="InterPro" id="IPR006119">
    <property type="entry name" value="Resolv_N"/>
</dbReference>
<dbReference type="EMBL" id="LDJK01000008">
    <property type="protein sequence ID" value="KRG76449.1"/>
    <property type="molecule type" value="Genomic_DNA"/>
</dbReference>
<comment type="caution">
    <text evidence="3">The sequence shown here is derived from an EMBL/GenBank/DDBJ whole genome shotgun (WGS) entry which is preliminary data.</text>
</comment>
<protein>
    <submittedName>
        <fullName evidence="3">Serine recombinase</fullName>
    </submittedName>
</protein>
<dbReference type="Gene3D" id="3.90.1750.20">
    <property type="entry name" value="Putative Large Serine Recombinase, Chain B, Domain 2"/>
    <property type="match status" value="1"/>
</dbReference>
<organism evidence="3 4">
    <name type="scientific">Stenotrophomonas chelatiphaga</name>
    <dbReference type="NCBI Taxonomy" id="517011"/>
    <lineage>
        <taxon>Bacteria</taxon>
        <taxon>Pseudomonadati</taxon>
        <taxon>Pseudomonadota</taxon>
        <taxon>Gammaproteobacteria</taxon>
        <taxon>Lysobacterales</taxon>
        <taxon>Lysobacteraceae</taxon>
        <taxon>Stenotrophomonas</taxon>
    </lineage>
</organism>
<dbReference type="PROSITE" id="PS51737">
    <property type="entry name" value="RECOMBINASE_DNA_BIND"/>
    <property type="match status" value="1"/>
</dbReference>
<dbReference type="SUPFAM" id="SSF53041">
    <property type="entry name" value="Resolvase-like"/>
    <property type="match status" value="1"/>
</dbReference>
<dbReference type="InterPro" id="IPR036162">
    <property type="entry name" value="Resolvase-like_N_sf"/>
</dbReference>
<name>A0A0R0DEQ6_9GAMM</name>
<dbReference type="FunFam" id="3.40.50.1390:FF:000008">
    <property type="entry name" value="DNA recombinase"/>
    <property type="match status" value="1"/>
</dbReference>
<dbReference type="GO" id="GO:0003677">
    <property type="term" value="F:DNA binding"/>
    <property type="evidence" value="ECO:0007669"/>
    <property type="project" value="InterPro"/>
</dbReference>
<gene>
    <name evidence="3" type="ORF">ABB28_03135</name>
</gene>
<dbReference type="Pfam" id="PF07508">
    <property type="entry name" value="Recombinase"/>
    <property type="match status" value="1"/>
</dbReference>
<dbReference type="PATRIC" id="fig|517011.3.peg.3150"/>
<feature type="domain" description="Recombinase" evidence="2">
    <location>
        <begin position="186"/>
        <end position="317"/>
    </location>
</feature>
<evidence type="ECO:0000313" key="4">
    <source>
        <dbReference type="Proteomes" id="UP000051386"/>
    </source>
</evidence>
<proteinExistence type="predicted"/>
<sequence>MPSSSAYKSAAGLRAAQYVRMSTEHQRYSTENQASAIADYAKAHGIEIVRTYEDAGKSGLTLKGRPGLQRLLNDVQAPGQDFELILVYDVSRWGRFPDPDEAASYVHACKRRGVAIVYCAEPFQNDGSLPSSIMIGLKRGMAAEYSRELSVKVFRGACTIVQHGFRQGGTAGYGLRRQLLDEQRNPKGILARGQQKSIQTDRVVLVPGPIDERHVVQRIYELFLRGSPERVIAAVLNRENIASETGRPWSRGVVHQILTNEKYIGNNVYNRTSFKLKAQHVRNPPEEWVRRADAFEAIVPVEQFLQVRQIIAERCRHYDDDQLLSMLRLLLSRHGALSGLMIDEEEALPSSSAYRSRFGSLLRAYKLVGYTPARDYAYLEINRALREMYPTIVEHMSRQIQASGGHVQPHGNTGLLLVNGEFTASLVVAPCKPTPAGGMRWRIRFDAGLQPDVTLVTRLDADNRVPYDYYVFPALDFSQSEQPRHTNNGLWLDLYRTDDLHNFYYMAGRAPLKESA</sequence>
<dbReference type="AlphaFoldDB" id="A0A0R0DEQ6"/>
<evidence type="ECO:0000259" key="1">
    <source>
        <dbReference type="PROSITE" id="PS51736"/>
    </source>
</evidence>
<dbReference type="PANTHER" id="PTHR30461">
    <property type="entry name" value="DNA-INVERTASE FROM LAMBDOID PROPHAGE"/>
    <property type="match status" value="1"/>
</dbReference>
<accession>A0A0R0DEQ6</accession>
<dbReference type="GO" id="GO:0000150">
    <property type="term" value="F:DNA strand exchange activity"/>
    <property type="evidence" value="ECO:0007669"/>
    <property type="project" value="InterPro"/>
</dbReference>
<dbReference type="InterPro" id="IPR011109">
    <property type="entry name" value="DNA_bind_recombinase_dom"/>
</dbReference>
<dbReference type="Pfam" id="PF00239">
    <property type="entry name" value="Resolvase"/>
    <property type="match status" value="1"/>
</dbReference>
<dbReference type="InterPro" id="IPR038109">
    <property type="entry name" value="DNA_bind_recomb_sf"/>
</dbReference>
<dbReference type="Proteomes" id="UP000051386">
    <property type="component" value="Unassembled WGS sequence"/>
</dbReference>
<dbReference type="CDD" id="cd00338">
    <property type="entry name" value="Ser_Recombinase"/>
    <property type="match status" value="1"/>
</dbReference>
<reference evidence="3 4" key="1">
    <citation type="submission" date="2015-05" db="EMBL/GenBank/DDBJ databases">
        <title>Genome sequencing and analysis of members of genus Stenotrophomonas.</title>
        <authorList>
            <person name="Patil P.P."/>
            <person name="Midha S."/>
            <person name="Patil P.B."/>
        </authorList>
    </citation>
    <scope>NUCLEOTIDE SEQUENCE [LARGE SCALE GENOMIC DNA]</scope>
    <source>
        <strain evidence="3 4">DSM 21508</strain>
    </source>
</reference>
<dbReference type="PROSITE" id="PS51736">
    <property type="entry name" value="RECOMBINASES_3"/>
    <property type="match status" value="1"/>
</dbReference>